<evidence type="ECO:0000313" key="3">
    <source>
        <dbReference type="Proteomes" id="UP001272987"/>
    </source>
</evidence>
<dbReference type="Proteomes" id="UP001272987">
    <property type="component" value="Unassembled WGS sequence"/>
</dbReference>
<reference evidence="2 3" key="1">
    <citation type="journal article" date="2023" name="Microb. Genom.">
        <title>Mesoterricola silvestris gen. nov., sp. nov., Mesoterricola sediminis sp. nov., Geothrix oryzae sp. nov., Geothrix edaphica sp. nov., Geothrix rubra sp. nov., and Geothrix limicola sp. nov., six novel members of Acidobacteriota isolated from soils.</title>
        <authorList>
            <person name="Weisberg A.J."/>
            <person name="Pearce E."/>
            <person name="Kramer C.G."/>
            <person name="Chang J.H."/>
            <person name="Clarke C.R."/>
        </authorList>
    </citation>
    <scope>NUCLEOTIDE SEQUENCE [LARGE SCALE GENOMIC DNA]</scope>
    <source>
        <strain evidence="2 3">NB05-1H</strain>
    </source>
</reference>
<dbReference type="SUPFAM" id="SSF48452">
    <property type="entry name" value="TPR-like"/>
    <property type="match status" value="2"/>
</dbReference>
<evidence type="ECO:0000256" key="1">
    <source>
        <dbReference type="SAM" id="MobiDB-lite"/>
    </source>
</evidence>
<gene>
    <name evidence="2" type="ORF">PV666_44870</name>
</gene>
<sequence>MPGTPPVPATDPQQAYEGLDHAQRLLYERLSALPPAWLDADTVAAVAHIGSGAADWHLESLSEQGLLETCQPAPEQPSRYRLSPGASEHAARMLSRRGNAPAVRTDVVLGAAQWLLICAVRAQMRLTPAQAYLLQRRGAPPPTPRVPFGSDLAAVQWLASQQETFIGLLRELDGSAFESWRLVTAFWPWFQRGPRSAHGVWIEAHDIGLRSAVAAGDPQAARLMGITRAMGLRAGGHPDQALAALAEILSRADDHPDLRDTGQAHLETARCHLQAGRRPHAERHLSLAACQWERSRYMRGLALIHMTRGQAALTYGTSEETKDARVLLDAARTMLLECGTAYDAARALTLYGQACLADDNPGGAMHSAVKAASVFAQQGAPRWQARARELEGDARLCQDQPGAALTAYRIAAALYAQAGDGTDATRLNQTADDMTAPEDRTGPAQQDA</sequence>
<comment type="caution">
    <text evidence="2">The sequence shown here is derived from an EMBL/GenBank/DDBJ whole genome shotgun (WGS) entry which is preliminary data.</text>
</comment>
<accession>A0ABU4MAT4</accession>
<feature type="region of interest" description="Disordered" evidence="1">
    <location>
        <begin position="422"/>
        <end position="448"/>
    </location>
</feature>
<proteinExistence type="predicted"/>
<protein>
    <submittedName>
        <fullName evidence="2">Uncharacterized protein</fullName>
    </submittedName>
</protein>
<dbReference type="EMBL" id="JARAWP010000040">
    <property type="protein sequence ID" value="MDX3024951.1"/>
    <property type="molecule type" value="Genomic_DNA"/>
</dbReference>
<dbReference type="RefSeq" id="WP_319167325.1">
    <property type="nucleotide sequence ID" value="NZ_JARAWP010000040.1"/>
</dbReference>
<evidence type="ECO:0000313" key="2">
    <source>
        <dbReference type="EMBL" id="MDX3024951.1"/>
    </source>
</evidence>
<organism evidence="2 3">
    <name type="scientific">Streptomyces acidiscabies</name>
    <dbReference type="NCBI Taxonomy" id="42234"/>
    <lineage>
        <taxon>Bacteria</taxon>
        <taxon>Bacillati</taxon>
        <taxon>Actinomycetota</taxon>
        <taxon>Actinomycetes</taxon>
        <taxon>Kitasatosporales</taxon>
        <taxon>Streptomycetaceae</taxon>
        <taxon>Streptomyces</taxon>
    </lineage>
</organism>
<dbReference type="InterPro" id="IPR011990">
    <property type="entry name" value="TPR-like_helical_dom_sf"/>
</dbReference>
<keyword evidence="3" id="KW-1185">Reference proteome</keyword>
<name>A0ABU4MAT4_9ACTN</name>